<evidence type="ECO:0000259" key="1">
    <source>
        <dbReference type="Pfam" id="PF06985"/>
    </source>
</evidence>
<dbReference type="Pfam" id="PF06985">
    <property type="entry name" value="HET"/>
    <property type="match status" value="1"/>
</dbReference>
<sequence>MRLINVHDYSMKEFYGHNIPAYAVLSHTWGDDEMLLSDMESKQQHKAYVKEGFAKIEFCCKQAKLDGWDWAWVDTCCIDKTSSAELSEAINSMFNWYSRAMICYAYLVDVVRTGDKDESLFSLVGQSRWFKRGWTLQELIAPIEVEFFDKDWGYLSSKSSWANFLEEITRIPSIVLRNAAELRHIPEEVMKHVDDHTLFLWDLPPQAENKSFRTLSGLLASSPRSFYRSSKMRTRELPPECPWPLVSNRGVQIRLRLKAVPEISWAQFDFNKGLYTSVGPRSVQLAALCCQVESTSIQQESSIETPAGESVVALVLWQHRDAGPGVFYRNPGQYVKVSIAEVLKSWKLTSCLILNSAHSVGDDYVYRGLSISQGDCKTRLIESHEIGPRKEYLLSTTYVKGVLHTVIRLEYIFVPQSHQHVPGKLQAGRLPAWPSDEETAKKRFGDADRFMEVERENVRVTRLGFGPAARKVWVFEDESLELVLMLSNEAQEGNVNAAKLIVTFRPIRR</sequence>
<dbReference type="PANTHER" id="PTHR10622">
    <property type="entry name" value="HET DOMAIN-CONTAINING PROTEIN"/>
    <property type="match status" value="1"/>
</dbReference>
<proteinExistence type="predicted"/>
<organism evidence="2 3">
    <name type="scientific">Cytospora mali</name>
    <name type="common">Apple Valsa canker fungus</name>
    <name type="synonym">Valsa mali</name>
    <dbReference type="NCBI Taxonomy" id="578113"/>
    <lineage>
        <taxon>Eukaryota</taxon>
        <taxon>Fungi</taxon>
        <taxon>Dikarya</taxon>
        <taxon>Ascomycota</taxon>
        <taxon>Pezizomycotina</taxon>
        <taxon>Sordariomycetes</taxon>
        <taxon>Sordariomycetidae</taxon>
        <taxon>Diaporthales</taxon>
        <taxon>Cytosporaceae</taxon>
        <taxon>Cytospora</taxon>
    </lineage>
</organism>
<protein>
    <submittedName>
        <fullName evidence="2">Vegetative incompatibility protein HET-E-1</fullName>
    </submittedName>
</protein>
<evidence type="ECO:0000313" key="2">
    <source>
        <dbReference type="EMBL" id="KUI59367.1"/>
    </source>
</evidence>
<gene>
    <name evidence="2" type="ORF">VP1G_06635</name>
</gene>
<reference evidence="3" key="1">
    <citation type="submission" date="2014-12" db="EMBL/GenBank/DDBJ databases">
        <title>Genome Sequence of Valsa Canker Pathogens Uncovers a Specific Adaption of Colonization on Woody Bark.</title>
        <authorList>
            <person name="Yin Z."/>
            <person name="Liu H."/>
            <person name="Gao X."/>
            <person name="Li Z."/>
            <person name="Song N."/>
            <person name="Ke X."/>
            <person name="Dai Q."/>
            <person name="Wu Y."/>
            <person name="Sun Y."/>
            <person name="Xu J.-R."/>
            <person name="Kang Z.K."/>
            <person name="Wang L."/>
            <person name="Huang L."/>
        </authorList>
    </citation>
    <scope>NUCLEOTIDE SEQUENCE [LARGE SCALE GENOMIC DNA]</scope>
    <source>
        <strain evidence="3">SXYL134</strain>
    </source>
</reference>
<keyword evidence="3" id="KW-1185">Reference proteome</keyword>
<dbReference type="InterPro" id="IPR010730">
    <property type="entry name" value="HET"/>
</dbReference>
<feature type="domain" description="Heterokaryon incompatibility" evidence="1">
    <location>
        <begin position="22"/>
        <end position="108"/>
    </location>
</feature>
<dbReference type="EMBL" id="KN714729">
    <property type="protein sequence ID" value="KUI59367.1"/>
    <property type="molecule type" value="Genomic_DNA"/>
</dbReference>
<dbReference type="Proteomes" id="UP000078576">
    <property type="component" value="Unassembled WGS sequence"/>
</dbReference>
<evidence type="ECO:0000313" key="3">
    <source>
        <dbReference type="Proteomes" id="UP000078576"/>
    </source>
</evidence>
<dbReference type="AlphaFoldDB" id="A0A194V5Y5"/>
<dbReference type="OrthoDB" id="20872at2759"/>
<accession>A0A194V5Y5</accession>
<dbReference type="STRING" id="694573.A0A194V5Y5"/>
<name>A0A194V5Y5_CYTMA</name>
<dbReference type="PANTHER" id="PTHR10622:SF10">
    <property type="entry name" value="HET DOMAIN-CONTAINING PROTEIN"/>
    <property type="match status" value="1"/>
</dbReference>